<reference evidence="8 9" key="1">
    <citation type="submission" date="2015-04" db="EMBL/GenBank/DDBJ databases">
        <authorList>
            <person name="Syromyatnikov M.Y."/>
            <person name="Popov V.N."/>
        </authorList>
    </citation>
    <scope>NUCLEOTIDE SEQUENCE [LARGE SCALE GENOMIC DNA]</scope>
    <source>
        <strain evidence="8">WF-38-12</strain>
    </source>
</reference>
<feature type="transmembrane region" description="Helical" evidence="7">
    <location>
        <begin position="193"/>
        <end position="215"/>
    </location>
</feature>
<accession>A0A0U1M543</accession>
<feature type="region of interest" description="Disordered" evidence="6">
    <location>
        <begin position="1"/>
        <end position="21"/>
    </location>
</feature>
<dbReference type="InterPro" id="IPR051633">
    <property type="entry name" value="AceTr"/>
</dbReference>
<evidence type="ECO:0000256" key="4">
    <source>
        <dbReference type="ARBA" id="ARBA00022989"/>
    </source>
</evidence>
<keyword evidence="4 7" id="KW-1133">Transmembrane helix</keyword>
<evidence type="ECO:0000256" key="5">
    <source>
        <dbReference type="ARBA" id="ARBA00023136"/>
    </source>
</evidence>
<evidence type="ECO:0000256" key="1">
    <source>
        <dbReference type="ARBA" id="ARBA00004141"/>
    </source>
</evidence>
<dbReference type="STRING" id="28573.A0A0U1M543"/>
<feature type="transmembrane region" description="Helical" evidence="7">
    <location>
        <begin position="66"/>
        <end position="87"/>
    </location>
</feature>
<dbReference type="EMBL" id="CVMT01000008">
    <property type="protein sequence ID" value="CRG90683.1"/>
    <property type="molecule type" value="Genomic_DNA"/>
</dbReference>
<feature type="transmembrane region" description="Helical" evidence="7">
    <location>
        <begin position="99"/>
        <end position="118"/>
    </location>
</feature>
<evidence type="ECO:0008006" key="10">
    <source>
        <dbReference type="Google" id="ProtNLM"/>
    </source>
</evidence>
<evidence type="ECO:0000256" key="3">
    <source>
        <dbReference type="ARBA" id="ARBA00022692"/>
    </source>
</evidence>
<dbReference type="PROSITE" id="PS01114">
    <property type="entry name" value="GPR1_FUN34_YAAH"/>
    <property type="match status" value="1"/>
</dbReference>
<protein>
    <recommendedName>
        <fullName evidence="10">Meiotically up-regulated gene 86 protein</fullName>
    </recommendedName>
</protein>
<keyword evidence="9" id="KW-1185">Reference proteome</keyword>
<evidence type="ECO:0000256" key="2">
    <source>
        <dbReference type="ARBA" id="ARBA00005587"/>
    </source>
</evidence>
<evidence type="ECO:0000313" key="8">
    <source>
        <dbReference type="EMBL" id="CRG90683.1"/>
    </source>
</evidence>
<evidence type="ECO:0000256" key="6">
    <source>
        <dbReference type="SAM" id="MobiDB-lite"/>
    </source>
</evidence>
<keyword evidence="5 7" id="KW-0472">Membrane</keyword>
<dbReference type="OMA" id="ELQEWEY"/>
<name>A0A0U1M543_TALIS</name>
<organism evidence="8 9">
    <name type="scientific">Talaromyces islandicus</name>
    <name type="common">Penicillium islandicum</name>
    <dbReference type="NCBI Taxonomy" id="28573"/>
    <lineage>
        <taxon>Eukaryota</taxon>
        <taxon>Fungi</taxon>
        <taxon>Dikarya</taxon>
        <taxon>Ascomycota</taxon>
        <taxon>Pezizomycotina</taxon>
        <taxon>Eurotiomycetes</taxon>
        <taxon>Eurotiomycetidae</taxon>
        <taxon>Eurotiales</taxon>
        <taxon>Trichocomaceae</taxon>
        <taxon>Talaromyces</taxon>
        <taxon>Talaromyces sect. Islandici</taxon>
    </lineage>
</organism>
<feature type="transmembrane region" description="Helical" evidence="7">
    <location>
        <begin position="227"/>
        <end position="251"/>
    </location>
</feature>
<evidence type="ECO:0000313" key="9">
    <source>
        <dbReference type="Proteomes" id="UP000054383"/>
    </source>
</evidence>
<dbReference type="Proteomes" id="UP000054383">
    <property type="component" value="Unassembled WGS sequence"/>
</dbReference>
<comment type="subcellular location">
    <subcellularLocation>
        <location evidence="1">Membrane</location>
        <topology evidence="1">Multi-pass membrane protein</topology>
    </subcellularLocation>
</comment>
<proteinExistence type="inferred from homology"/>
<feature type="transmembrane region" description="Helical" evidence="7">
    <location>
        <begin position="166"/>
        <end position="187"/>
    </location>
</feature>
<gene>
    <name evidence="8" type="ORF">PISL3812_07728</name>
</gene>
<dbReference type="PANTHER" id="PTHR31123">
    <property type="entry name" value="ACCUMULATION OF DYADS PROTEIN 2-RELATED"/>
    <property type="match status" value="1"/>
</dbReference>
<dbReference type="InterPro" id="IPR047622">
    <property type="entry name" value="GPR1_FUN34_YAAH"/>
</dbReference>
<dbReference type="OrthoDB" id="3648309at2759"/>
<dbReference type="PANTHER" id="PTHR31123:SF1">
    <property type="entry name" value="ACCUMULATION OF DYADS PROTEIN 2-RELATED"/>
    <property type="match status" value="1"/>
</dbReference>
<dbReference type="GO" id="GO:0005886">
    <property type="term" value="C:plasma membrane"/>
    <property type="evidence" value="ECO:0007669"/>
    <property type="project" value="TreeGrafter"/>
</dbReference>
<dbReference type="AlphaFoldDB" id="A0A0U1M543"/>
<feature type="transmembrane region" description="Helical" evidence="7">
    <location>
        <begin position="124"/>
        <end position="145"/>
    </location>
</feature>
<dbReference type="NCBIfam" id="NF038013">
    <property type="entry name" value="AceTr_1"/>
    <property type="match status" value="1"/>
</dbReference>
<dbReference type="InterPro" id="IPR000791">
    <property type="entry name" value="Gpr1/Fun34/SatP-like"/>
</dbReference>
<keyword evidence="3 7" id="KW-0812">Transmembrane</keyword>
<dbReference type="GO" id="GO:0015123">
    <property type="term" value="F:acetate transmembrane transporter activity"/>
    <property type="evidence" value="ECO:0007669"/>
    <property type="project" value="TreeGrafter"/>
</dbReference>
<evidence type="ECO:0000256" key="7">
    <source>
        <dbReference type="SAM" id="Phobius"/>
    </source>
</evidence>
<dbReference type="Pfam" id="PF01184">
    <property type="entry name" value="Gpr1_Fun34_YaaH"/>
    <property type="match status" value="1"/>
</dbReference>
<sequence>MDQIHASDSDNSNPLSKEKTKVFSHSDGLHLEYGPLAHVNTAQTTAPPFAGELQPGLYRPPTDRKIANPVPLGLGGFALTTFVAGCINLQVRGITEPNLVIGAALAYGGLVQLCAGMWDMAAGNTFGATALSSYGGFWIAFAIIFTPSGFDIQAQLVNADNGSMDMYYNSLGLFFMGWFIFTILLTLCTVKSTVVFFSLFVAVDFAFLLIAIGYLCRDAMDAPNTPVIKTAGVFQLIAAFLAWWVMLAGIADSSNSFFLIPVFHFPWSEKGRASRKEEVKY</sequence>
<comment type="similarity">
    <text evidence="2">Belongs to the acetate uptake transporter (AceTr) (TC 2.A.96) family.</text>
</comment>